<dbReference type="InterPro" id="IPR032861">
    <property type="entry name" value="TAXi_N"/>
</dbReference>
<dbReference type="GO" id="GO:0004190">
    <property type="term" value="F:aspartic-type endopeptidase activity"/>
    <property type="evidence" value="ECO:0007669"/>
    <property type="project" value="InterPro"/>
</dbReference>
<reference evidence="5 6" key="1">
    <citation type="journal article" date="2018" name="Mol. Plant">
        <title>The genome of Artemisia annua provides insight into the evolution of Asteraceae family and artemisinin biosynthesis.</title>
        <authorList>
            <person name="Shen Q."/>
            <person name="Zhang L."/>
            <person name="Liao Z."/>
            <person name="Wang S."/>
            <person name="Yan T."/>
            <person name="Shi P."/>
            <person name="Liu M."/>
            <person name="Fu X."/>
            <person name="Pan Q."/>
            <person name="Wang Y."/>
            <person name="Lv Z."/>
            <person name="Lu X."/>
            <person name="Zhang F."/>
            <person name="Jiang W."/>
            <person name="Ma Y."/>
            <person name="Chen M."/>
            <person name="Hao X."/>
            <person name="Li L."/>
            <person name="Tang Y."/>
            <person name="Lv G."/>
            <person name="Zhou Y."/>
            <person name="Sun X."/>
            <person name="Brodelius P.E."/>
            <person name="Rose J.K.C."/>
            <person name="Tang K."/>
        </authorList>
    </citation>
    <scope>NUCLEOTIDE SEQUENCE [LARGE SCALE GENOMIC DNA]</scope>
    <source>
        <strain evidence="6">cv. Huhao1</strain>
        <tissue evidence="5">Leaf</tissue>
    </source>
</reference>
<dbReference type="STRING" id="35608.A0A2U1KBV4"/>
<dbReference type="GO" id="GO:0006508">
    <property type="term" value="P:proteolysis"/>
    <property type="evidence" value="ECO:0007669"/>
    <property type="project" value="InterPro"/>
</dbReference>
<sequence length="504" mass="54880">MSSPSSFPLIFLCCFLLFVSSSLGKTTTRPKALVLQVTKDAKTLQYVTQVSQRTPLVPVKLTLDLGGEYMWVNCERGYKSSSYRPATCGSAPCKLLNTTACDTACKTTTRPKALVLQVTKDAKTLQYVTQVSQRTPLVPVKLTLDLGGEYMWVNCERGYKSSSYRPATCGSAPCKLLNTTACDTACYSAPAPDCYNNTCSHSPSNNIANRGTPGQLGADVFTIRSSNGKNVLRVVTVPRLYFVCATNWLADGLASGVTGMAGLGWTGASLPAQLSSYFRFDRKFALCLSSSTRASGVVFFGNGPYTLLPNVDASLSLTYTPLIQNPITESGFVGDASPKYFIGVTSIKINDKPIKFNKTLLTIDEEAMPKNVKKVSNVKPFGACFSSKNIGSTRLGPAVPSIDLVLQNKSVYWRIYGANSMVEAKKNVLCLAIVEARKDFRPRFSVVLGGHQLEDNLLQFDLSKSRLGFTSSLLGRSTTCVNGWLYWKGNWRQSKMEAGIESEE</sequence>
<proteinExistence type="inferred from homology"/>
<keyword evidence="2 3" id="KW-0732">Signal</keyword>
<dbReference type="OrthoDB" id="1904546at2759"/>
<dbReference type="Gene3D" id="2.40.70.10">
    <property type="entry name" value="Acid Proteases"/>
    <property type="match status" value="4"/>
</dbReference>
<dbReference type="SUPFAM" id="SSF50630">
    <property type="entry name" value="Acid proteases"/>
    <property type="match status" value="2"/>
</dbReference>
<evidence type="ECO:0000313" key="5">
    <source>
        <dbReference type="EMBL" id="PWA34221.1"/>
    </source>
</evidence>
<comment type="caution">
    <text evidence="5">The sequence shown here is derived from an EMBL/GenBank/DDBJ whole genome shotgun (WGS) entry which is preliminary data.</text>
</comment>
<name>A0A2U1KBV4_ARTAN</name>
<feature type="domain" description="Peptidase A1" evidence="4">
    <location>
        <begin position="127"/>
        <end position="470"/>
    </location>
</feature>
<accession>A0A2U1KBV4</accession>
<dbReference type="Pfam" id="PF14543">
    <property type="entry name" value="TAXi_N"/>
    <property type="match status" value="2"/>
</dbReference>
<dbReference type="InterPro" id="IPR033121">
    <property type="entry name" value="PEPTIDASE_A1"/>
</dbReference>
<dbReference type="InterPro" id="IPR032799">
    <property type="entry name" value="TAXi_C"/>
</dbReference>
<dbReference type="InterPro" id="IPR021109">
    <property type="entry name" value="Peptidase_aspartic_dom_sf"/>
</dbReference>
<dbReference type="Proteomes" id="UP000245207">
    <property type="component" value="Unassembled WGS sequence"/>
</dbReference>
<dbReference type="FunFam" id="2.40.70.10:FF:000045">
    <property type="entry name" value="Basic 7S globulin"/>
    <property type="match status" value="1"/>
</dbReference>
<dbReference type="AlphaFoldDB" id="A0A2U1KBV4"/>
<feature type="signal peptide" evidence="3">
    <location>
        <begin position="1"/>
        <end position="24"/>
    </location>
</feature>
<gene>
    <name evidence="5" type="ORF">CTI12_AA621280</name>
</gene>
<feature type="chain" id="PRO_5015649664" evidence="3">
    <location>
        <begin position="25"/>
        <end position="504"/>
    </location>
</feature>
<dbReference type="PANTHER" id="PTHR47965:SF103">
    <property type="entry name" value="EUKARYOTIC ASPARTYL PROTEASE FAMILY PROTEIN"/>
    <property type="match status" value="1"/>
</dbReference>
<evidence type="ECO:0000313" key="6">
    <source>
        <dbReference type="Proteomes" id="UP000245207"/>
    </source>
</evidence>
<organism evidence="5 6">
    <name type="scientific">Artemisia annua</name>
    <name type="common">Sweet wormwood</name>
    <dbReference type="NCBI Taxonomy" id="35608"/>
    <lineage>
        <taxon>Eukaryota</taxon>
        <taxon>Viridiplantae</taxon>
        <taxon>Streptophyta</taxon>
        <taxon>Embryophyta</taxon>
        <taxon>Tracheophyta</taxon>
        <taxon>Spermatophyta</taxon>
        <taxon>Magnoliopsida</taxon>
        <taxon>eudicotyledons</taxon>
        <taxon>Gunneridae</taxon>
        <taxon>Pentapetalae</taxon>
        <taxon>asterids</taxon>
        <taxon>campanulids</taxon>
        <taxon>Asterales</taxon>
        <taxon>Asteraceae</taxon>
        <taxon>Asteroideae</taxon>
        <taxon>Anthemideae</taxon>
        <taxon>Artemisiinae</taxon>
        <taxon>Artemisia</taxon>
    </lineage>
</organism>
<dbReference type="PANTHER" id="PTHR47965">
    <property type="entry name" value="ASPARTYL PROTEASE-RELATED"/>
    <property type="match status" value="1"/>
</dbReference>
<dbReference type="Pfam" id="PF14541">
    <property type="entry name" value="TAXi_C"/>
    <property type="match status" value="1"/>
</dbReference>
<evidence type="ECO:0000259" key="4">
    <source>
        <dbReference type="PROSITE" id="PS51767"/>
    </source>
</evidence>
<dbReference type="InterPro" id="IPR001461">
    <property type="entry name" value="Aspartic_peptidase_A1"/>
</dbReference>
<dbReference type="EMBL" id="PKPP01023378">
    <property type="protein sequence ID" value="PWA34221.1"/>
    <property type="molecule type" value="Genomic_DNA"/>
</dbReference>
<comment type="similarity">
    <text evidence="1">Belongs to the peptidase A1 family.</text>
</comment>
<dbReference type="PROSITE" id="PS51767">
    <property type="entry name" value="PEPTIDASE_A1"/>
    <property type="match status" value="1"/>
</dbReference>
<evidence type="ECO:0000256" key="2">
    <source>
        <dbReference type="ARBA" id="ARBA00022729"/>
    </source>
</evidence>
<evidence type="ECO:0000256" key="3">
    <source>
        <dbReference type="SAM" id="SignalP"/>
    </source>
</evidence>
<protein>
    <submittedName>
        <fullName evidence="5">Aspartic peptidase</fullName>
    </submittedName>
</protein>
<evidence type="ECO:0000256" key="1">
    <source>
        <dbReference type="ARBA" id="ARBA00007447"/>
    </source>
</evidence>
<keyword evidence="6" id="KW-1185">Reference proteome</keyword>